<dbReference type="NCBIfam" id="TIGR00231">
    <property type="entry name" value="small_GTP"/>
    <property type="match status" value="1"/>
</dbReference>
<sequence length="183" mass="19886">METVKCVVVGEAGVGKTSLLITFSTNIFPKDYLPTIFEGHGANIPFDGKTISLSLWDTAGQEEYDRLRPLSYPQTNVFVLLFAVDNPFSFENVSARWHPELSHHCPGVPIVLAGTKTDLRRESISPITFEQGEDMMRAIGAVKYVECSALDQVGVGALFDEATRAAISASRTGKKKGGGCVFI</sequence>
<dbReference type="GO" id="GO:0005886">
    <property type="term" value="C:plasma membrane"/>
    <property type="evidence" value="ECO:0007669"/>
    <property type="project" value="UniProtKB-SubCell"/>
</dbReference>
<dbReference type="SMART" id="SM00175">
    <property type="entry name" value="RAB"/>
    <property type="match status" value="1"/>
</dbReference>
<keyword evidence="6" id="KW-0342">GTP-binding</keyword>
<dbReference type="SMART" id="SM00174">
    <property type="entry name" value="RHO"/>
    <property type="match status" value="1"/>
</dbReference>
<dbReference type="PROSITE" id="PS51420">
    <property type="entry name" value="RHO"/>
    <property type="match status" value="1"/>
</dbReference>
<proteinExistence type="inferred from homology"/>
<evidence type="ECO:0000256" key="3">
    <source>
        <dbReference type="ARBA" id="ARBA00022475"/>
    </source>
</evidence>
<dbReference type="PROSITE" id="PS51419">
    <property type="entry name" value="RAB"/>
    <property type="match status" value="1"/>
</dbReference>
<dbReference type="EMBL" id="GIBP01008603">
    <property type="protein sequence ID" value="NDV37572.1"/>
    <property type="molecule type" value="Transcribed_RNA"/>
</dbReference>
<evidence type="ECO:0000256" key="6">
    <source>
        <dbReference type="ARBA" id="ARBA00023134"/>
    </source>
</evidence>
<evidence type="ECO:0000256" key="7">
    <source>
        <dbReference type="ARBA" id="ARBA00023136"/>
    </source>
</evidence>
<dbReference type="Gene3D" id="3.40.50.300">
    <property type="entry name" value="P-loop containing nucleotide triphosphate hydrolases"/>
    <property type="match status" value="1"/>
</dbReference>
<comment type="subcellular location">
    <subcellularLocation>
        <location evidence="1">Cell membrane</location>
        <topology evidence="1">Lipid-anchor</topology>
        <orientation evidence="1">Cytoplasmic side</orientation>
    </subcellularLocation>
</comment>
<dbReference type="GO" id="GO:0007264">
    <property type="term" value="P:small GTPase-mediated signal transduction"/>
    <property type="evidence" value="ECO:0007669"/>
    <property type="project" value="InterPro"/>
</dbReference>
<name>A0A6B2LKE9_9EUKA</name>
<dbReference type="GO" id="GO:0005525">
    <property type="term" value="F:GTP binding"/>
    <property type="evidence" value="ECO:0007669"/>
    <property type="project" value="UniProtKB-KW"/>
</dbReference>
<protein>
    <submittedName>
        <fullName evidence="10">Uncharacterized protein</fullName>
    </submittedName>
</protein>
<organism evidence="10">
    <name type="scientific">Arcella intermedia</name>
    <dbReference type="NCBI Taxonomy" id="1963864"/>
    <lineage>
        <taxon>Eukaryota</taxon>
        <taxon>Amoebozoa</taxon>
        <taxon>Tubulinea</taxon>
        <taxon>Elardia</taxon>
        <taxon>Arcellinida</taxon>
        <taxon>Sphaerothecina</taxon>
        <taxon>Arcellidae</taxon>
        <taxon>Arcella</taxon>
    </lineage>
</organism>
<keyword evidence="7" id="KW-0472">Membrane</keyword>
<keyword evidence="8" id="KW-0449">Lipoprotein</keyword>
<evidence type="ECO:0000256" key="2">
    <source>
        <dbReference type="ARBA" id="ARBA00010142"/>
    </source>
</evidence>
<dbReference type="PROSITE" id="PS51421">
    <property type="entry name" value="RAS"/>
    <property type="match status" value="1"/>
</dbReference>
<dbReference type="PANTHER" id="PTHR24072">
    <property type="entry name" value="RHO FAMILY GTPASE"/>
    <property type="match status" value="1"/>
</dbReference>
<dbReference type="InterPro" id="IPR005225">
    <property type="entry name" value="Small_GTP-bd"/>
</dbReference>
<evidence type="ECO:0000256" key="1">
    <source>
        <dbReference type="ARBA" id="ARBA00004342"/>
    </source>
</evidence>
<evidence type="ECO:0000313" key="10">
    <source>
        <dbReference type="EMBL" id="NDV37572.1"/>
    </source>
</evidence>
<reference evidence="10" key="1">
    <citation type="journal article" date="2020" name="J. Eukaryot. Microbiol.">
        <title>De novo Sequencing, Assembly and Annotation of the Transcriptome for the Free-Living Testate Amoeba Arcella intermedia.</title>
        <authorList>
            <person name="Ribeiro G.M."/>
            <person name="Porfirio-Sousa A.L."/>
            <person name="Maurer-Alcala X.X."/>
            <person name="Katz L.A."/>
            <person name="Lahr D.J.G."/>
        </authorList>
    </citation>
    <scope>NUCLEOTIDE SEQUENCE</scope>
</reference>
<comment type="similarity">
    <text evidence="2">Belongs to the small GTPase superfamily. Rho family.</text>
</comment>
<dbReference type="AlphaFoldDB" id="A0A6B2LKE9"/>
<keyword evidence="4" id="KW-0488">Methylation</keyword>
<evidence type="ECO:0000256" key="9">
    <source>
        <dbReference type="ARBA" id="ARBA00023289"/>
    </source>
</evidence>
<dbReference type="GO" id="GO:0003924">
    <property type="term" value="F:GTPase activity"/>
    <property type="evidence" value="ECO:0007669"/>
    <property type="project" value="InterPro"/>
</dbReference>
<dbReference type="FunFam" id="3.40.50.300:FF:000983">
    <property type="entry name" value="Rho family GTPase"/>
    <property type="match status" value="1"/>
</dbReference>
<keyword evidence="9" id="KW-0636">Prenylation</keyword>
<dbReference type="InterPro" id="IPR001806">
    <property type="entry name" value="Small_GTPase"/>
</dbReference>
<dbReference type="InterPro" id="IPR003578">
    <property type="entry name" value="Small_GTPase_Rho"/>
</dbReference>
<dbReference type="Pfam" id="PF00071">
    <property type="entry name" value="Ras"/>
    <property type="match status" value="1"/>
</dbReference>
<dbReference type="InterPro" id="IPR027417">
    <property type="entry name" value="P-loop_NTPase"/>
</dbReference>
<dbReference type="PRINTS" id="PR00449">
    <property type="entry name" value="RASTRNSFRMNG"/>
</dbReference>
<dbReference type="SMART" id="SM00176">
    <property type="entry name" value="RAN"/>
    <property type="match status" value="1"/>
</dbReference>
<keyword evidence="5" id="KW-0547">Nucleotide-binding</keyword>
<dbReference type="GO" id="GO:0008104">
    <property type="term" value="P:intracellular protein localization"/>
    <property type="evidence" value="ECO:0007669"/>
    <property type="project" value="UniProtKB-ARBA"/>
</dbReference>
<dbReference type="SMART" id="SM00173">
    <property type="entry name" value="RAS"/>
    <property type="match status" value="1"/>
</dbReference>
<keyword evidence="3" id="KW-1003">Cell membrane</keyword>
<evidence type="ECO:0000256" key="4">
    <source>
        <dbReference type="ARBA" id="ARBA00022481"/>
    </source>
</evidence>
<dbReference type="SUPFAM" id="SSF52540">
    <property type="entry name" value="P-loop containing nucleoside triphosphate hydrolases"/>
    <property type="match status" value="1"/>
</dbReference>
<accession>A0A6B2LKE9</accession>
<evidence type="ECO:0000256" key="8">
    <source>
        <dbReference type="ARBA" id="ARBA00023288"/>
    </source>
</evidence>
<evidence type="ECO:0000256" key="5">
    <source>
        <dbReference type="ARBA" id="ARBA00022741"/>
    </source>
</evidence>
<dbReference type="CDD" id="cd00157">
    <property type="entry name" value="Rho"/>
    <property type="match status" value="1"/>
</dbReference>